<dbReference type="PANTHER" id="PTHR10574:SF406">
    <property type="entry name" value="LAMININ SUBUNIT ALPHA 5"/>
    <property type="match status" value="1"/>
</dbReference>
<evidence type="ECO:0000259" key="8">
    <source>
        <dbReference type="PROSITE" id="PS50027"/>
    </source>
</evidence>
<proteinExistence type="predicted"/>
<feature type="domain" description="Laminin EGF-like" evidence="8">
    <location>
        <begin position="222"/>
        <end position="291"/>
    </location>
</feature>
<feature type="region of interest" description="Disordered" evidence="7">
    <location>
        <begin position="132"/>
        <end position="179"/>
    </location>
</feature>
<dbReference type="Gene3D" id="2.10.25.10">
    <property type="entry name" value="Laminin"/>
    <property type="match status" value="1"/>
</dbReference>
<comment type="caution">
    <text evidence="9">The sequence shown here is derived from an EMBL/GenBank/DDBJ whole genome shotgun (WGS) entry which is preliminary data.</text>
</comment>
<evidence type="ECO:0000256" key="5">
    <source>
        <dbReference type="ARBA" id="ARBA00023292"/>
    </source>
</evidence>
<evidence type="ECO:0000256" key="7">
    <source>
        <dbReference type="SAM" id="MobiDB-lite"/>
    </source>
</evidence>
<keyword evidence="5 6" id="KW-0424">Laminin EGF-like domain</keyword>
<feature type="compositionally biased region" description="Pro residues" evidence="7">
    <location>
        <begin position="132"/>
        <end position="162"/>
    </location>
</feature>
<dbReference type="InterPro" id="IPR002049">
    <property type="entry name" value="LE_dom"/>
</dbReference>
<accession>A0ABQ9VLN6</accession>
<keyword evidence="3 6" id="KW-1015">Disulfide bond</keyword>
<dbReference type="PANTHER" id="PTHR10574">
    <property type="entry name" value="NETRIN/LAMININ-RELATED"/>
    <property type="match status" value="1"/>
</dbReference>
<dbReference type="PROSITE" id="PS01248">
    <property type="entry name" value="EGF_LAM_1"/>
    <property type="match status" value="1"/>
</dbReference>
<dbReference type="PROSITE" id="PS50027">
    <property type="entry name" value="EGF_LAM_2"/>
    <property type="match status" value="1"/>
</dbReference>
<evidence type="ECO:0000256" key="6">
    <source>
        <dbReference type="PROSITE-ProRule" id="PRU00460"/>
    </source>
</evidence>
<keyword evidence="10" id="KW-1185">Reference proteome</keyword>
<feature type="disulfide bond" evidence="6">
    <location>
        <begin position="259"/>
        <end position="268"/>
    </location>
</feature>
<dbReference type="SUPFAM" id="SSF57196">
    <property type="entry name" value="EGF/Laminin"/>
    <property type="match status" value="3"/>
</dbReference>
<dbReference type="InterPro" id="IPR056863">
    <property type="entry name" value="LMN_ATRN_NET-like_EGF"/>
</dbReference>
<keyword evidence="2" id="KW-0677">Repeat</keyword>
<dbReference type="SMART" id="SM00180">
    <property type="entry name" value="EGF_Lam"/>
    <property type="match status" value="3"/>
</dbReference>
<dbReference type="EMBL" id="JASSZA010000005">
    <property type="protein sequence ID" value="KAK2110300.1"/>
    <property type="molecule type" value="Genomic_DNA"/>
</dbReference>
<evidence type="ECO:0000256" key="4">
    <source>
        <dbReference type="ARBA" id="ARBA00023180"/>
    </source>
</evidence>
<keyword evidence="4" id="KW-0325">Glycoprotein</keyword>
<evidence type="ECO:0000256" key="1">
    <source>
        <dbReference type="ARBA" id="ARBA00022729"/>
    </source>
</evidence>
<evidence type="ECO:0000313" key="10">
    <source>
        <dbReference type="Proteomes" id="UP001266305"/>
    </source>
</evidence>
<name>A0ABQ9VLN6_SAGOE</name>
<dbReference type="InterPro" id="IPR050440">
    <property type="entry name" value="Laminin/Netrin_ECM"/>
</dbReference>
<dbReference type="PRINTS" id="PR01217">
    <property type="entry name" value="PRICHEXTENSN"/>
</dbReference>
<keyword evidence="1" id="KW-0732">Signal</keyword>
<evidence type="ECO:0000256" key="3">
    <source>
        <dbReference type="ARBA" id="ARBA00023157"/>
    </source>
</evidence>
<dbReference type="Pfam" id="PF24973">
    <property type="entry name" value="EGF_LMN_ATRN"/>
    <property type="match status" value="1"/>
</dbReference>
<feature type="compositionally biased region" description="Pro residues" evidence="7">
    <location>
        <begin position="27"/>
        <end position="73"/>
    </location>
</feature>
<dbReference type="Proteomes" id="UP001266305">
    <property type="component" value="Unassembled WGS sequence"/>
</dbReference>
<organism evidence="9 10">
    <name type="scientific">Saguinus oedipus</name>
    <name type="common">Cotton-top tamarin</name>
    <name type="synonym">Oedipomidas oedipus</name>
    <dbReference type="NCBI Taxonomy" id="9490"/>
    <lineage>
        <taxon>Eukaryota</taxon>
        <taxon>Metazoa</taxon>
        <taxon>Chordata</taxon>
        <taxon>Craniata</taxon>
        <taxon>Vertebrata</taxon>
        <taxon>Euteleostomi</taxon>
        <taxon>Mammalia</taxon>
        <taxon>Eutheria</taxon>
        <taxon>Euarchontoglires</taxon>
        <taxon>Primates</taxon>
        <taxon>Haplorrhini</taxon>
        <taxon>Platyrrhini</taxon>
        <taxon>Cebidae</taxon>
        <taxon>Callitrichinae</taxon>
        <taxon>Saguinus</taxon>
    </lineage>
</organism>
<dbReference type="Pfam" id="PF00053">
    <property type="entry name" value="EGF_laminin"/>
    <property type="match status" value="2"/>
</dbReference>
<evidence type="ECO:0000313" key="9">
    <source>
        <dbReference type="EMBL" id="KAK2110300.1"/>
    </source>
</evidence>
<protein>
    <recommendedName>
        <fullName evidence="8">Laminin EGF-like domain-containing protein</fullName>
    </recommendedName>
</protein>
<evidence type="ECO:0000256" key="2">
    <source>
        <dbReference type="ARBA" id="ARBA00022737"/>
    </source>
</evidence>
<dbReference type="Gene3D" id="2.170.300.10">
    <property type="entry name" value="Tie2 ligand-binding domain superfamily"/>
    <property type="match status" value="1"/>
</dbReference>
<reference evidence="9 10" key="1">
    <citation type="submission" date="2023-05" db="EMBL/GenBank/DDBJ databases">
        <title>B98-5 Cell Line De Novo Hybrid Assembly: An Optical Mapping Approach.</title>
        <authorList>
            <person name="Kananen K."/>
            <person name="Auerbach J.A."/>
            <person name="Kautto E."/>
            <person name="Blachly J.S."/>
        </authorList>
    </citation>
    <scope>NUCLEOTIDE SEQUENCE [LARGE SCALE GENOMIC DNA]</scope>
    <source>
        <strain evidence="9">B95-8</strain>
        <tissue evidence="9">Cell line</tissue>
    </source>
</reference>
<comment type="caution">
    <text evidence="6">Lacks conserved residue(s) required for the propagation of feature annotation.</text>
</comment>
<feature type="region of interest" description="Disordered" evidence="7">
    <location>
        <begin position="17"/>
        <end position="87"/>
    </location>
</feature>
<dbReference type="CDD" id="cd00055">
    <property type="entry name" value="EGF_Lam"/>
    <property type="match status" value="3"/>
</dbReference>
<sequence>MSLASSALSRYLHHHPTHTPAIITPTTSPPLPSSPPLSPSSPPPSPSSAPPSPSSLPPSPSSPPLSPSSPPPSSHHHHHHPHRHPTISIITPTISIITPTVTLTLTIITFTVTIVIPVVTTPIMTIITPTVAPPSPPSPPLSPPPPSPSSPLLSPSPPPSPSSPSLSPSSPHHHHRHPDRHKLQCTCQHNTCGGTCDRCCPGFNQQPWKPATASSANECQSCNCHGHATDCYYDPEVDRRRASQSMDGTYQGGGVCIDCQHHTTGINCERCLPGFYRSPDHPLDSPYVCRRCSCESDFTDGTCEDLTGRCYCRPRFSGEQCDSCAEGFTSFPNCYRERLQGASK</sequence>
<gene>
    <name evidence="9" type="ORF">P7K49_010046</name>
</gene>
<feature type="compositionally biased region" description="Basic residues" evidence="7">
    <location>
        <begin position="74"/>
        <end position="85"/>
    </location>
</feature>